<dbReference type="GO" id="GO:1990063">
    <property type="term" value="C:Bam protein complex"/>
    <property type="evidence" value="ECO:0007669"/>
    <property type="project" value="TreeGrafter"/>
</dbReference>
<dbReference type="AlphaFoldDB" id="A0A4R2LES1"/>
<dbReference type="PANTHER" id="PTHR37482">
    <property type="entry name" value="OUTER MEMBRANE PROTEIN ASSEMBLY FACTOR BAME"/>
    <property type="match status" value="1"/>
</dbReference>
<dbReference type="GO" id="GO:0051205">
    <property type="term" value="P:protein insertion into membrane"/>
    <property type="evidence" value="ECO:0007669"/>
    <property type="project" value="UniProtKB-UniRule"/>
</dbReference>
<dbReference type="Proteomes" id="UP000295765">
    <property type="component" value="Unassembled WGS sequence"/>
</dbReference>
<protein>
    <recommendedName>
        <fullName evidence="4">Outer membrane protein assembly factor BamE</fullName>
    </recommendedName>
</protein>
<gene>
    <name evidence="4" type="primary">bamE</name>
    <name evidence="7" type="ORF">EV699_103143</name>
</gene>
<evidence type="ECO:0000256" key="1">
    <source>
        <dbReference type="ARBA" id="ARBA00022729"/>
    </source>
</evidence>
<accession>A0A4R2LES1</accession>
<dbReference type="Pfam" id="PF04355">
    <property type="entry name" value="BamE"/>
    <property type="match status" value="1"/>
</dbReference>
<dbReference type="InterPro" id="IPR026592">
    <property type="entry name" value="BamE"/>
</dbReference>
<sequence length="124" mass="13901">MRSVYQRRLPVHMHRILACALVGASLTLGAGCSSTIEHLPVYKIKVRQGNYLDASAVSAVHPGMSRREVQTLLGTPLIVDPLHQGRWDYVYLYRPGTYDSGEAEERRLTVFFDRDVVARVETGS</sequence>
<dbReference type="GO" id="GO:0043165">
    <property type="term" value="P:Gram-negative-bacterium-type cell outer membrane assembly"/>
    <property type="evidence" value="ECO:0007669"/>
    <property type="project" value="UniProtKB-UniRule"/>
</dbReference>
<dbReference type="GO" id="GO:0030674">
    <property type="term" value="F:protein-macromolecule adaptor activity"/>
    <property type="evidence" value="ECO:0007669"/>
    <property type="project" value="TreeGrafter"/>
</dbReference>
<comment type="subunit">
    <text evidence="4">Part of the Bam complex.</text>
</comment>
<keyword evidence="4" id="KW-0564">Palmitate</keyword>
<reference evidence="7 8" key="1">
    <citation type="submission" date="2019-03" db="EMBL/GenBank/DDBJ databases">
        <title>Genomic Encyclopedia of Type Strains, Phase IV (KMG-IV): sequencing the most valuable type-strain genomes for metagenomic binning, comparative biology and taxonomic classification.</title>
        <authorList>
            <person name="Goeker M."/>
        </authorList>
    </citation>
    <scope>NUCLEOTIDE SEQUENCE [LARGE SCALE GENOMIC DNA]</scope>
    <source>
        <strain evidence="7 8">DSM 25287</strain>
    </source>
</reference>
<feature type="signal peptide" evidence="5">
    <location>
        <begin position="1"/>
        <end position="30"/>
    </location>
</feature>
<dbReference type="InterPro" id="IPR037873">
    <property type="entry name" value="BamE-like"/>
</dbReference>
<dbReference type="Gene3D" id="3.30.1450.10">
    <property type="match status" value="1"/>
</dbReference>
<dbReference type="EMBL" id="SLWY01000003">
    <property type="protein sequence ID" value="TCO83093.1"/>
    <property type="molecule type" value="Genomic_DNA"/>
</dbReference>
<comment type="subcellular location">
    <subcellularLocation>
        <location evidence="4">Cell outer membrane</location>
        <topology evidence="4">Lipid-anchor</topology>
    </subcellularLocation>
</comment>
<evidence type="ECO:0000256" key="3">
    <source>
        <dbReference type="ARBA" id="ARBA00023237"/>
    </source>
</evidence>
<keyword evidence="1 4" id="KW-0732">Signal</keyword>
<comment type="caution">
    <text evidence="7">The sequence shown here is derived from an EMBL/GenBank/DDBJ whole genome shotgun (WGS) entry which is preliminary data.</text>
</comment>
<proteinExistence type="inferred from homology"/>
<feature type="chain" id="PRO_5021055425" description="Outer membrane protein assembly factor BamE" evidence="5">
    <location>
        <begin position="31"/>
        <end position="124"/>
    </location>
</feature>
<evidence type="ECO:0000259" key="6">
    <source>
        <dbReference type="Pfam" id="PF04355"/>
    </source>
</evidence>
<keyword evidence="2 4" id="KW-0472">Membrane</keyword>
<evidence type="ECO:0000313" key="8">
    <source>
        <dbReference type="Proteomes" id="UP000295765"/>
    </source>
</evidence>
<keyword evidence="4" id="KW-0449">Lipoprotein</keyword>
<evidence type="ECO:0000256" key="4">
    <source>
        <dbReference type="HAMAP-Rule" id="MF_00925"/>
    </source>
</evidence>
<evidence type="ECO:0000256" key="2">
    <source>
        <dbReference type="ARBA" id="ARBA00023136"/>
    </source>
</evidence>
<keyword evidence="8" id="KW-1185">Reference proteome</keyword>
<comment type="function">
    <text evidence="4">Part of the outer membrane protein assembly complex, which is involved in assembly and insertion of beta-barrel proteins into the outer membrane.</text>
</comment>
<organism evidence="7 8">
    <name type="scientific">Plasticicumulans lactativorans</name>
    <dbReference type="NCBI Taxonomy" id="1133106"/>
    <lineage>
        <taxon>Bacteria</taxon>
        <taxon>Pseudomonadati</taxon>
        <taxon>Pseudomonadota</taxon>
        <taxon>Gammaproteobacteria</taxon>
        <taxon>Candidatus Competibacteraceae</taxon>
        <taxon>Plasticicumulans</taxon>
    </lineage>
</organism>
<dbReference type="HAMAP" id="MF_00925">
    <property type="entry name" value="OM_assembly_BamE"/>
    <property type="match status" value="1"/>
</dbReference>
<dbReference type="PANTHER" id="PTHR37482:SF1">
    <property type="entry name" value="OUTER MEMBRANE PROTEIN ASSEMBLY FACTOR BAME"/>
    <property type="match status" value="1"/>
</dbReference>
<dbReference type="PROSITE" id="PS51257">
    <property type="entry name" value="PROKAR_LIPOPROTEIN"/>
    <property type="match status" value="1"/>
</dbReference>
<evidence type="ECO:0000313" key="7">
    <source>
        <dbReference type="EMBL" id="TCO83093.1"/>
    </source>
</evidence>
<name>A0A4R2LES1_9GAMM</name>
<feature type="domain" description="Outer membrane protein assembly factor BamE" evidence="6">
    <location>
        <begin position="49"/>
        <end position="120"/>
    </location>
</feature>
<evidence type="ECO:0000256" key="5">
    <source>
        <dbReference type="SAM" id="SignalP"/>
    </source>
</evidence>
<keyword evidence="3 4" id="KW-0998">Cell outer membrane</keyword>
<dbReference type="InterPro" id="IPR007450">
    <property type="entry name" value="BamE_dom"/>
</dbReference>
<comment type="similarity">
    <text evidence="4">Belongs to the BamE family.</text>
</comment>